<dbReference type="EMBL" id="JBANRG010000030">
    <property type="protein sequence ID" value="KAK7451785.1"/>
    <property type="molecule type" value="Genomic_DNA"/>
</dbReference>
<dbReference type="PROSITE" id="PS51677">
    <property type="entry name" value="NODB"/>
    <property type="match status" value="1"/>
</dbReference>
<keyword evidence="5" id="KW-0146">Chitin degradation</keyword>
<keyword evidence="10" id="KW-0961">Cell wall biogenesis/degradation</keyword>
<comment type="subcellular location">
    <subcellularLocation>
        <location evidence="2">Cell membrane</location>
        <topology evidence="2">Lipid-anchor</topology>
        <topology evidence="2">GPI-anchor</topology>
    </subcellularLocation>
</comment>
<evidence type="ECO:0000256" key="3">
    <source>
        <dbReference type="ARBA" id="ARBA00022475"/>
    </source>
</evidence>
<evidence type="ECO:0000259" key="15">
    <source>
        <dbReference type="PROSITE" id="PS51677"/>
    </source>
</evidence>
<sequence>MRYSLSPPSSLIAFGLLAIRVFAAPQGRTSEAEEAKILDPDAECSPYSFQPVQDALPQFPTIAAIADIVPTDTDAINLFNSIKDKIPNILPKGTPEGDFSNLSYPADDPDCWWTNSQCVQSKHAGIPPDVFDVPEPRTVGYGFDDGPNCSHNAFYDYLESENQKATMFFVGTNVMYWPLEAQRALEDGHEICVHTWSHHYMTSLTNEQAFAELYYSNILIAALTAQKAIKLVVGVTPTCWRPPFGDVDDRIRVIADALGMSTILWKYDSFDWEVQSGQATPEKVDSNYDAFINLGKQGAFDTAGGIILTHEIDNYTMGEAIKYHPKLKEIYTLVPVGVALNKTQPYVEPDFSLPTFEEYISGTTIVLGGTPQTTTASVATAVVTSTNVAVTTVSGASATISADSATSSVAFAANHRDGSSSNGASSNFILGKSSISNAFILGLAGAWAVLHL</sequence>
<organism evidence="16 17">
    <name type="scientific">Marasmiellus scandens</name>
    <dbReference type="NCBI Taxonomy" id="2682957"/>
    <lineage>
        <taxon>Eukaryota</taxon>
        <taxon>Fungi</taxon>
        <taxon>Dikarya</taxon>
        <taxon>Basidiomycota</taxon>
        <taxon>Agaricomycotina</taxon>
        <taxon>Agaricomycetes</taxon>
        <taxon>Agaricomycetidae</taxon>
        <taxon>Agaricales</taxon>
        <taxon>Marasmiineae</taxon>
        <taxon>Omphalotaceae</taxon>
        <taxon>Marasmiellus</taxon>
    </lineage>
</organism>
<evidence type="ECO:0000256" key="5">
    <source>
        <dbReference type="ARBA" id="ARBA00023024"/>
    </source>
</evidence>
<name>A0ABR1JB44_9AGAR</name>
<evidence type="ECO:0000256" key="14">
    <source>
        <dbReference type="SAM" id="SignalP"/>
    </source>
</evidence>
<evidence type="ECO:0000256" key="2">
    <source>
        <dbReference type="ARBA" id="ARBA00004609"/>
    </source>
</evidence>
<gene>
    <name evidence="16" type="ORF">VKT23_012464</name>
</gene>
<evidence type="ECO:0000313" key="17">
    <source>
        <dbReference type="Proteomes" id="UP001498398"/>
    </source>
</evidence>
<keyword evidence="9" id="KW-0449">Lipoprotein</keyword>
<dbReference type="SUPFAM" id="SSF88713">
    <property type="entry name" value="Glycoside hydrolase/deacetylase"/>
    <property type="match status" value="1"/>
</dbReference>
<evidence type="ECO:0000256" key="11">
    <source>
        <dbReference type="ARBA" id="ARBA00023326"/>
    </source>
</evidence>
<comment type="catalytic activity">
    <reaction evidence="13">
        <text>[(1-&gt;4)-N-acetyl-beta-D-glucosaminyl](n) + n H2O = chitosan + n acetate</text>
        <dbReference type="Rhea" id="RHEA:10464"/>
        <dbReference type="Rhea" id="RHEA-COMP:9593"/>
        <dbReference type="Rhea" id="RHEA-COMP:9597"/>
        <dbReference type="ChEBI" id="CHEBI:15377"/>
        <dbReference type="ChEBI" id="CHEBI:17029"/>
        <dbReference type="ChEBI" id="CHEBI:30089"/>
        <dbReference type="ChEBI" id="CHEBI:57704"/>
        <dbReference type="EC" id="3.5.1.41"/>
    </reaction>
    <physiologicalReaction direction="left-to-right" evidence="13">
        <dbReference type="Rhea" id="RHEA:10465"/>
    </physiologicalReaction>
</comment>
<evidence type="ECO:0000256" key="13">
    <source>
        <dbReference type="ARBA" id="ARBA00048494"/>
    </source>
</evidence>
<evidence type="ECO:0000256" key="1">
    <source>
        <dbReference type="ARBA" id="ARBA00001941"/>
    </source>
</evidence>
<dbReference type="Proteomes" id="UP001498398">
    <property type="component" value="Unassembled WGS sequence"/>
</dbReference>
<keyword evidence="14" id="KW-0732">Signal</keyword>
<feature type="domain" description="NodB homology" evidence="15">
    <location>
        <begin position="137"/>
        <end position="341"/>
    </location>
</feature>
<evidence type="ECO:0000256" key="10">
    <source>
        <dbReference type="ARBA" id="ARBA00023316"/>
    </source>
</evidence>
<dbReference type="PANTHER" id="PTHR10587">
    <property type="entry name" value="GLYCOSYL TRANSFERASE-RELATED"/>
    <property type="match status" value="1"/>
</dbReference>
<evidence type="ECO:0000256" key="9">
    <source>
        <dbReference type="ARBA" id="ARBA00023288"/>
    </source>
</evidence>
<evidence type="ECO:0000256" key="12">
    <source>
        <dbReference type="ARBA" id="ARBA00024056"/>
    </source>
</evidence>
<evidence type="ECO:0000256" key="6">
    <source>
        <dbReference type="ARBA" id="ARBA00023136"/>
    </source>
</evidence>
<feature type="chain" id="PRO_5047521660" description="chitin deacetylase" evidence="14">
    <location>
        <begin position="24"/>
        <end position="452"/>
    </location>
</feature>
<evidence type="ECO:0000256" key="7">
    <source>
        <dbReference type="ARBA" id="ARBA00023277"/>
    </source>
</evidence>
<dbReference type="InterPro" id="IPR011330">
    <property type="entry name" value="Glyco_hydro/deAcase_b/a-brl"/>
</dbReference>
<feature type="signal peptide" evidence="14">
    <location>
        <begin position="1"/>
        <end position="23"/>
    </location>
</feature>
<reference evidence="16 17" key="1">
    <citation type="submission" date="2024-01" db="EMBL/GenBank/DDBJ databases">
        <title>A draft genome for the cacao thread blight pathogen Marasmiellus scandens.</title>
        <authorList>
            <person name="Baruah I.K."/>
            <person name="Leung J."/>
            <person name="Bukari Y."/>
            <person name="Amoako-Attah I."/>
            <person name="Meinhardt L.W."/>
            <person name="Bailey B.A."/>
            <person name="Cohen S.P."/>
        </authorList>
    </citation>
    <scope>NUCLEOTIDE SEQUENCE [LARGE SCALE GENOMIC DNA]</scope>
    <source>
        <strain evidence="16 17">GH-19</strain>
    </source>
</reference>
<keyword evidence="7" id="KW-0119">Carbohydrate metabolism</keyword>
<proteinExistence type="predicted"/>
<protein>
    <recommendedName>
        <fullName evidence="12">chitin deacetylase</fullName>
        <ecNumber evidence="12">3.5.1.41</ecNumber>
    </recommendedName>
</protein>
<dbReference type="Pfam" id="PF01522">
    <property type="entry name" value="Polysacc_deac_1"/>
    <property type="match status" value="1"/>
</dbReference>
<accession>A0ABR1JB44</accession>
<keyword evidence="11" id="KW-0624">Polysaccharide degradation</keyword>
<comment type="caution">
    <text evidence="16">The sequence shown here is derived from an EMBL/GenBank/DDBJ whole genome shotgun (WGS) entry which is preliminary data.</text>
</comment>
<keyword evidence="17" id="KW-1185">Reference proteome</keyword>
<comment type="cofactor">
    <cofactor evidence="1">
        <name>Co(2+)</name>
        <dbReference type="ChEBI" id="CHEBI:48828"/>
    </cofactor>
</comment>
<evidence type="ECO:0000313" key="16">
    <source>
        <dbReference type="EMBL" id="KAK7451785.1"/>
    </source>
</evidence>
<evidence type="ECO:0000256" key="4">
    <source>
        <dbReference type="ARBA" id="ARBA00022622"/>
    </source>
</evidence>
<keyword evidence="8" id="KW-0170">Cobalt</keyword>
<dbReference type="PANTHER" id="PTHR10587:SF98">
    <property type="entry name" value="CHITIN DEACETYLASE"/>
    <property type="match status" value="1"/>
</dbReference>
<evidence type="ECO:0000256" key="8">
    <source>
        <dbReference type="ARBA" id="ARBA00023285"/>
    </source>
</evidence>
<dbReference type="InterPro" id="IPR002509">
    <property type="entry name" value="NODB_dom"/>
</dbReference>
<keyword evidence="4" id="KW-0336">GPI-anchor</keyword>
<dbReference type="InterPro" id="IPR050248">
    <property type="entry name" value="Polysacc_deacetylase_ArnD"/>
</dbReference>
<dbReference type="EC" id="3.5.1.41" evidence="12"/>
<dbReference type="Gene3D" id="3.20.20.370">
    <property type="entry name" value="Glycoside hydrolase/deacetylase"/>
    <property type="match status" value="1"/>
</dbReference>
<keyword evidence="4" id="KW-0325">Glycoprotein</keyword>
<keyword evidence="3" id="KW-1003">Cell membrane</keyword>
<keyword evidence="6" id="KW-0472">Membrane</keyword>